<protein>
    <submittedName>
        <fullName evidence="1">Uncharacterized protein</fullName>
    </submittedName>
</protein>
<dbReference type="EMBL" id="FMZO01000006">
    <property type="protein sequence ID" value="SDD17072.1"/>
    <property type="molecule type" value="Genomic_DNA"/>
</dbReference>
<keyword evidence="2" id="KW-1185">Reference proteome</keyword>
<dbReference type="AlphaFoldDB" id="A0A1G6SJI6"/>
<name>A0A1G6SJI6_NIADE</name>
<evidence type="ECO:0000313" key="2">
    <source>
        <dbReference type="Proteomes" id="UP000198757"/>
    </source>
</evidence>
<organism evidence="1 2">
    <name type="scientific">Niabella drilacis (strain DSM 25811 / CCM 8410 / CCUG 62505 / LMG 26954 / E90)</name>
    <dbReference type="NCBI Taxonomy" id="1285928"/>
    <lineage>
        <taxon>Bacteria</taxon>
        <taxon>Pseudomonadati</taxon>
        <taxon>Bacteroidota</taxon>
        <taxon>Chitinophagia</taxon>
        <taxon>Chitinophagales</taxon>
        <taxon>Chitinophagaceae</taxon>
        <taxon>Niabella</taxon>
    </lineage>
</organism>
<proteinExistence type="predicted"/>
<gene>
    <name evidence="1" type="ORF">SAMN04487894_106255</name>
</gene>
<dbReference type="Proteomes" id="UP000198757">
    <property type="component" value="Unassembled WGS sequence"/>
</dbReference>
<reference evidence="2" key="1">
    <citation type="submission" date="2016-10" db="EMBL/GenBank/DDBJ databases">
        <authorList>
            <person name="Varghese N."/>
            <person name="Submissions S."/>
        </authorList>
    </citation>
    <scope>NUCLEOTIDE SEQUENCE [LARGE SCALE GENOMIC DNA]</scope>
    <source>
        <strain evidence="2">DSM 25811 / CCM 8410 / LMG 26954 / E90</strain>
    </source>
</reference>
<evidence type="ECO:0000313" key="1">
    <source>
        <dbReference type="EMBL" id="SDD17072.1"/>
    </source>
</evidence>
<accession>A0A1G6SJI6</accession>
<sequence length="120" mass="13653">MYVKPYLHLSRMPCEGVFNKALFPGPRLVKVGLRYCKVALLKGAPIKTAAGTSRPLFLYTRLLQYLTVHQAFYFVRFDRHGLHQVDVAVARKLEIVFDPDAQLFILYIDAGLNGEDHSCL</sequence>